<reference evidence="5" key="2">
    <citation type="submission" date="2025-09" db="UniProtKB">
        <authorList>
            <consortium name="Ensembl"/>
        </authorList>
    </citation>
    <scope>IDENTIFICATION</scope>
</reference>
<feature type="region of interest" description="Disordered" evidence="3">
    <location>
        <begin position="1"/>
        <end position="31"/>
    </location>
</feature>
<dbReference type="Proteomes" id="UP000694396">
    <property type="component" value="Unplaced"/>
</dbReference>
<dbReference type="InterPro" id="IPR002073">
    <property type="entry name" value="PDEase_catalytic_dom"/>
</dbReference>
<dbReference type="Gene3D" id="1.10.1300.10">
    <property type="entry name" value="3'5'-cyclic nucleotide phosphodiesterase, catalytic domain"/>
    <property type="match status" value="1"/>
</dbReference>
<dbReference type="GO" id="GO:0007165">
    <property type="term" value="P:signal transduction"/>
    <property type="evidence" value="ECO:0007669"/>
    <property type="project" value="InterPro"/>
</dbReference>
<keyword evidence="1" id="KW-0479">Metal-binding</keyword>
<evidence type="ECO:0000256" key="1">
    <source>
        <dbReference type="ARBA" id="ARBA00022723"/>
    </source>
</evidence>
<dbReference type="GO" id="GO:0046872">
    <property type="term" value="F:metal ion binding"/>
    <property type="evidence" value="ECO:0007669"/>
    <property type="project" value="UniProtKB-KW"/>
</dbReference>
<proteinExistence type="predicted"/>
<accession>A0A8C3RDS6</accession>
<dbReference type="SUPFAM" id="SSF109604">
    <property type="entry name" value="HD-domain/PDEase-like"/>
    <property type="match status" value="1"/>
</dbReference>
<organism evidence="5 6">
    <name type="scientific">Cyanoderma ruficeps</name>
    <name type="common">rufous-capped babbler</name>
    <dbReference type="NCBI Taxonomy" id="181631"/>
    <lineage>
        <taxon>Eukaryota</taxon>
        <taxon>Metazoa</taxon>
        <taxon>Chordata</taxon>
        <taxon>Craniata</taxon>
        <taxon>Vertebrata</taxon>
        <taxon>Euteleostomi</taxon>
        <taxon>Archelosauria</taxon>
        <taxon>Archosauria</taxon>
        <taxon>Dinosauria</taxon>
        <taxon>Saurischia</taxon>
        <taxon>Theropoda</taxon>
        <taxon>Coelurosauria</taxon>
        <taxon>Aves</taxon>
        <taxon>Neognathae</taxon>
        <taxon>Neoaves</taxon>
        <taxon>Telluraves</taxon>
        <taxon>Australaves</taxon>
        <taxon>Passeriformes</taxon>
        <taxon>Sylvioidea</taxon>
        <taxon>Timaliidae</taxon>
        <taxon>Cyanoderma</taxon>
    </lineage>
</organism>
<evidence type="ECO:0000313" key="6">
    <source>
        <dbReference type="Proteomes" id="UP000694396"/>
    </source>
</evidence>
<evidence type="ECO:0000256" key="2">
    <source>
        <dbReference type="ARBA" id="ARBA00022801"/>
    </source>
</evidence>
<feature type="region of interest" description="Disordered" evidence="3">
    <location>
        <begin position="128"/>
        <end position="280"/>
    </location>
</feature>
<feature type="compositionally biased region" description="Pro residues" evidence="3">
    <location>
        <begin position="415"/>
        <end position="433"/>
    </location>
</feature>
<keyword evidence="6" id="KW-1185">Reference proteome</keyword>
<dbReference type="PANTHER" id="PTHR11347">
    <property type="entry name" value="CYCLIC NUCLEOTIDE PHOSPHODIESTERASE"/>
    <property type="match status" value="1"/>
</dbReference>
<protein>
    <submittedName>
        <fullName evidence="5">Phosphodiesterase 1B</fullName>
    </submittedName>
</protein>
<dbReference type="Ensembl" id="ENSCRFT00000020616.1">
    <property type="protein sequence ID" value="ENSCRFP00000019953.1"/>
    <property type="gene ID" value="ENSCRFG00000014930.1"/>
</dbReference>
<dbReference type="GO" id="GO:0004114">
    <property type="term" value="F:3',5'-cyclic-nucleotide phosphodiesterase activity"/>
    <property type="evidence" value="ECO:0007669"/>
    <property type="project" value="InterPro"/>
</dbReference>
<dbReference type="Pfam" id="PF00233">
    <property type="entry name" value="PDEase_I"/>
    <property type="match status" value="1"/>
</dbReference>
<feature type="compositionally biased region" description="Basic residues" evidence="3">
    <location>
        <begin position="195"/>
        <end position="206"/>
    </location>
</feature>
<keyword evidence="2" id="KW-0378">Hydrolase</keyword>
<feature type="compositionally biased region" description="Gly residues" evidence="3">
    <location>
        <begin position="18"/>
        <end position="31"/>
    </location>
</feature>
<name>A0A8C3RDS6_9PASS</name>
<dbReference type="AlphaFoldDB" id="A0A8C3RDS6"/>
<reference evidence="5" key="1">
    <citation type="submission" date="2025-08" db="UniProtKB">
        <authorList>
            <consortium name="Ensembl"/>
        </authorList>
    </citation>
    <scope>IDENTIFICATION</scope>
</reference>
<feature type="domain" description="PDEase" evidence="4">
    <location>
        <begin position="321"/>
        <end position="362"/>
    </location>
</feature>
<evidence type="ECO:0000259" key="4">
    <source>
        <dbReference type="Pfam" id="PF00233"/>
    </source>
</evidence>
<evidence type="ECO:0000256" key="3">
    <source>
        <dbReference type="SAM" id="MobiDB-lite"/>
    </source>
</evidence>
<dbReference type="InterPro" id="IPR036971">
    <property type="entry name" value="PDEase_catalytic_dom_sf"/>
</dbReference>
<feature type="region of interest" description="Disordered" evidence="3">
    <location>
        <begin position="292"/>
        <end position="315"/>
    </location>
</feature>
<evidence type="ECO:0000313" key="5">
    <source>
        <dbReference type="Ensembl" id="ENSCRFP00000019953.1"/>
    </source>
</evidence>
<feature type="compositionally biased region" description="Low complexity" evidence="3">
    <location>
        <begin position="434"/>
        <end position="461"/>
    </location>
</feature>
<feature type="region of interest" description="Disordered" evidence="3">
    <location>
        <begin position="360"/>
        <end position="461"/>
    </location>
</feature>
<feature type="region of interest" description="Disordered" evidence="3">
    <location>
        <begin position="45"/>
        <end position="82"/>
    </location>
</feature>
<sequence>MRRLAARGPLHRRDPAGAGHGGRAAGDGLGRGRALRGAGLAGRHLHAAGAGQGPPGRGETQIPQHRARRAGRHLRGEDVPSHLHGRGAQLLLLRPQLPEGVGPVELRRVLAAPRGRGALAAHRGLRALHPPQPQQPLQDSRSVPDVAAGGSGERLRKVPEPVSQPGARRRRHPDRALLPAAHRHAALPVRDRGPGHRLRRRHPRLRAHGDDQQLPHPDQVGHGHPVQRPLGAGEPPHQRRVPPDAGRGAQHLRQPHQGRVRGAAGAGHRDGPGHRHVLPLPAGQVHEDGAAAAREVGGGGDSREGTPGRPWGQCGVAPRLDKSKVLSLLLHAADISHPTKQWAVHSRWTKALMEEFFRQVGPGRAGGTRGTPRGDTTPVPCLARGTKRPSWGCPSRPSATAPPRWWPNRRSVSPPGCPRPPAPSPALSPPRPQRVPCCPQASSTSSWSRPSRCSPTWPRSW</sequence>